<keyword evidence="7" id="KW-0325">Glycoprotein</keyword>
<dbReference type="GO" id="GO:0005886">
    <property type="term" value="C:plasma membrane"/>
    <property type="evidence" value="ECO:0007669"/>
    <property type="project" value="TreeGrafter"/>
</dbReference>
<evidence type="ECO:0000256" key="8">
    <source>
        <dbReference type="ARBA" id="ARBA00034651"/>
    </source>
</evidence>
<evidence type="ECO:0000256" key="5">
    <source>
        <dbReference type="ARBA" id="ARBA00022989"/>
    </source>
</evidence>
<comment type="similarity">
    <text evidence="2 9">Belongs to the MIP/aquaporin (TC 1.A.8) family.</text>
</comment>
<evidence type="ECO:0000313" key="11">
    <source>
        <dbReference type="EMBL" id="KAF2417432.1"/>
    </source>
</evidence>
<evidence type="ECO:0000256" key="9">
    <source>
        <dbReference type="RuleBase" id="RU000477"/>
    </source>
</evidence>
<proteinExistence type="inferred from homology"/>
<dbReference type="Proteomes" id="UP000800235">
    <property type="component" value="Unassembled WGS sequence"/>
</dbReference>
<dbReference type="InterPro" id="IPR000425">
    <property type="entry name" value="MIP"/>
</dbReference>
<comment type="caution">
    <text evidence="11">The sequence shown here is derived from an EMBL/GenBank/DDBJ whole genome shotgun (WGS) entry which is preliminary data.</text>
</comment>
<evidence type="ECO:0000256" key="3">
    <source>
        <dbReference type="ARBA" id="ARBA00022692"/>
    </source>
</evidence>
<dbReference type="PANTHER" id="PTHR19139:SF199">
    <property type="entry name" value="MIP17260P"/>
    <property type="match status" value="1"/>
</dbReference>
<sequence>MPRSKSILPFHKRDGNASLERKTSKTSRDRRLARLAFVPNWVRIETIAFLAEFAGTFMFLFIAFAATQVANAGAPATEDNSLSQYPNSSNLLYISLAFGFSLAVNAWAFFRISGGLFNPAVTLGLYLIGAIKPVRAFLVFIAQMVAAIAAAGVVAGLFPGDLNVATTLAGGTTIAQGLFIEMFLTAELVFVIFMLAAEKHKATFLAPVGIGLALFVSEMTGVYFTGGSLNPARSFGPACITQFPGYHWIYWLGPCMGALLAVGFYELMKFGEYETVNPAQDFDDHEAQLFVPPEDAVTKEEVARPNVAAETAEEAVQHVSTGDRLHTILSESVKG</sequence>
<evidence type="ECO:0000256" key="10">
    <source>
        <dbReference type="SAM" id="Phobius"/>
    </source>
</evidence>
<keyword evidence="4" id="KW-0677">Repeat</keyword>
<feature type="transmembrane region" description="Helical" evidence="10">
    <location>
        <begin position="178"/>
        <end position="197"/>
    </location>
</feature>
<keyword evidence="5 10" id="KW-1133">Transmembrane helix</keyword>
<comment type="subcellular location">
    <subcellularLocation>
        <location evidence="1">Membrane</location>
        <topology evidence="1">Multi-pass membrane protein</topology>
    </subcellularLocation>
</comment>
<evidence type="ECO:0000256" key="2">
    <source>
        <dbReference type="ARBA" id="ARBA00006175"/>
    </source>
</evidence>
<evidence type="ECO:0000256" key="7">
    <source>
        <dbReference type="ARBA" id="ARBA00023180"/>
    </source>
</evidence>
<organism evidence="11 12">
    <name type="scientific">Tothia fuscella</name>
    <dbReference type="NCBI Taxonomy" id="1048955"/>
    <lineage>
        <taxon>Eukaryota</taxon>
        <taxon>Fungi</taxon>
        <taxon>Dikarya</taxon>
        <taxon>Ascomycota</taxon>
        <taxon>Pezizomycotina</taxon>
        <taxon>Dothideomycetes</taxon>
        <taxon>Pleosporomycetidae</taxon>
        <taxon>Venturiales</taxon>
        <taxon>Cylindrosympodiaceae</taxon>
        <taxon>Tothia</taxon>
    </lineage>
</organism>
<evidence type="ECO:0000313" key="12">
    <source>
        <dbReference type="Proteomes" id="UP000800235"/>
    </source>
</evidence>
<evidence type="ECO:0000256" key="1">
    <source>
        <dbReference type="ARBA" id="ARBA00004141"/>
    </source>
</evidence>
<dbReference type="GO" id="GO:0015250">
    <property type="term" value="F:water channel activity"/>
    <property type="evidence" value="ECO:0007669"/>
    <property type="project" value="TreeGrafter"/>
</dbReference>
<dbReference type="InterPro" id="IPR034294">
    <property type="entry name" value="Aquaporin_transptr"/>
</dbReference>
<keyword evidence="9" id="KW-0813">Transport</keyword>
<keyword evidence="3 9" id="KW-0812">Transmembrane</keyword>
<gene>
    <name evidence="11" type="ORF">EJ08DRAFT_690807</name>
</gene>
<dbReference type="FunFam" id="1.20.1080.10:FF:000024">
    <property type="entry name" value="MIP aquaporin (Eurofung)"/>
    <property type="match status" value="1"/>
</dbReference>
<dbReference type="EMBL" id="MU007140">
    <property type="protein sequence ID" value="KAF2417432.1"/>
    <property type="molecule type" value="Genomic_DNA"/>
</dbReference>
<feature type="transmembrane region" description="Helical" evidence="10">
    <location>
        <begin position="47"/>
        <end position="70"/>
    </location>
</feature>
<comment type="catalytic activity">
    <reaction evidence="8">
        <text>H2O(in) = H2O(out)</text>
        <dbReference type="Rhea" id="RHEA:29667"/>
        <dbReference type="ChEBI" id="CHEBI:15377"/>
    </reaction>
</comment>
<evidence type="ECO:0000256" key="4">
    <source>
        <dbReference type="ARBA" id="ARBA00022737"/>
    </source>
</evidence>
<dbReference type="OrthoDB" id="3222at2759"/>
<feature type="transmembrane region" description="Helical" evidence="10">
    <location>
        <begin position="245"/>
        <end position="265"/>
    </location>
</feature>
<dbReference type="AlphaFoldDB" id="A0A9P4NEF2"/>
<evidence type="ECO:0000256" key="6">
    <source>
        <dbReference type="ARBA" id="ARBA00023136"/>
    </source>
</evidence>
<keyword evidence="12" id="KW-1185">Reference proteome</keyword>
<feature type="transmembrane region" description="Helical" evidence="10">
    <location>
        <begin position="204"/>
        <end position="225"/>
    </location>
</feature>
<dbReference type="SUPFAM" id="SSF81338">
    <property type="entry name" value="Aquaporin-like"/>
    <property type="match status" value="1"/>
</dbReference>
<dbReference type="Pfam" id="PF00230">
    <property type="entry name" value="MIP"/>
    <property type="match status" value="1"/>
</dbReference>
<dbReference type="Gene3D" id="1.20.1080.10">
    <property type="entry name" value="Glycerol uptake facilitator protein"/>
    <property type="match status" value="1"/>
</dbReference>
<dbReference type="PRINTS" id="PR00783">
    <property type="entry name" value="MINTRINSICP"/>
</dbReference>
<keyword evidence="6 10" id="KW-0472">Membrane</keyword>
<feature type="transmembrane region" description="Helical" evidence="10">
    <location>
        <begin position="136"/>
        <end position="158"/>
    </location>
</feature>
<name>A0A9P4NEF2_9PEZI</name>
<dbReference type="PANTHER" id="PTHR19139">
    <property type="entry name" value="AQUAPORIN TRANSPORTER"/>
    <property type="match status" value="1"/>
</dbReference>
<accession>A0A9P4NEF2</accession>
<reference evidence="11" key="1">
    <citation type="journal article" date="2020" name="Stud. Mycol.">
        <title>101 Dothideomycetes genomes: a test case for predicting lifestyles and emergence of pathogens.</title>
        <authorList>
            <person name="Haridas S."/>
            <person name="Albert R."/>
            <person name="Binder M."/>
            <person name="Bloem J."/>
            <person name="Labutti K."/>
            <person name="Salamov A."/>
            <person name="Andreopoulos B."/>
            <person name="Baker S."/>
            <person name="Barry K."/>
            <person name="Bills G."/>
            <person name="Bluhm B."/>
            <person name="Cannon C."/>
            <person name="Castanera R."/>
            <person name="Culley D."/>
            <person name="Daum C."/>
            <person name="Ezra D."/>
            <person name="Gonzalez J."/>
            <person name="Henrissat B."/>
            <person name="Kuo A."/>
            <person name="Liang C."/>
            <person name="Lipzen A."/>
            <person name="Lutzoni F."/>
            <person name="Magnuson J."/>
            <person name="Mondo S."/>
            <person name="Nolan M."/>
            <person name="Ohm R."/>
            <person name="Pangilinan J."/>
            <person name="Park H.-J."/>
            <person name="Ramirez L."/>
            <person name="Alfaro M."/>
            <person name="Sun H."/>
            <person name="Tritt A."/>
            <person name="Yoshinaga Y."/>
            <person name="Zwiers L.-H."/>
            <person name="Turgeon B."/>
            <person name="Goodwin S."/>
            <person name="Spatafora J."/>
            <person name="Crous P."/>
            <person name="Grigoriev I."/>
        </authorList>
    </citation>
    <scope>NUCLEOTIDE SEQUENCE</scope>
    <source>
        <strain evidence="11">CBS 130266</strain>
    </source>
</reference>
<dbReference type="InterPro" id="IPR023271">
    <property type="entry name" value="Aquaporin-like"/>
</dbReference>
<protein>
    <submittedName>
        <fullName evidence="11">Aquaporin-like protein</fullName>
    </submittedName>
</protein>